<dbReference type="InterPro" id="IPR020846">
    <property type="entry name" value="MFS_dom"/>
</dbReference>
<keyword evidence="9" id="KW-1185">Reference proteome</keyword>
<dbReference type="InterPro" id="IPR005829">
    <property type="entry name" value="Sugar_transporter_CS"/>
</dbReference>
<dbReference type="SUPFAM" id="SSF103473">
    <property type="entry name" value="MFS general substrate transporter"/>
    <property type="match status" value="1"/>
</dbReference>
<sequence>MADLDKAKREHDVEKHAGDSCQNSTTLTSSSIHTDSDHDSDDHISEDGHDYQVDAGVYNVLTPVASAISQPPLTRKATSVQTTGTSDPSFEVDWEDENDPDNPKNWPTWYKAFVLFAVSFGTVAVVSYSTSYTSGLSEMMEEFSISSVPVATLGVTFYLFGLAIGSLILAPVSEVYGRKPVYVIAMLWYTLLVAPAAKATSLTSIIIVRFFGALGASAMISNAPGTVGDISVEKYQALAFSLWGIGPLNGPVIGPIIGGFSTQYLGWRWTDWIIMCMGAFSFIMLVVMKETYAPAILRRKASRLRKETDDHRWWCRYDQRLAFFELMKINLSRPLIMAVREQICIFWNVYIAIVYGILYLCFVAYPIVFAQRDFTTAQQGLAFIGIGIGTFMVIFLEPLIRKMINSHNKDPETGRVPPEAAMSIVTIGAILIPTGELWFAWTCLPSRIHWSIPIAAGIPFGAGNTSVFIYATNYLAHSYGIYAASALAGNSLIRSIMGGCLPLAGPTMYSSLNAHWAGTLLGILEVAIIPIPIIFYKYGSRIRKRSTLIRSMQEDKERAAKKRERGLARAAAAQKEIDDQEDEKIQTRIEEQGLPSSSTSSSSSSSAEKKNKKKKKMMMMEQSPIKQESQRPRHEVEIEAEKELDRLAGIRNDEEGDEKRKK</sequence>
<feature type="compositionally biased region" description="Basic and acidic residues" evidence="5">
    <location>
        <begin position="628"/>
        <end position="662"/>
    </location>
</feature>
<evidence type="ECO:0000259" key="7">
    <source>
        <dbReference type="PROSITE" id="PS50850"/>
    </source>
</evidence>
<dbReference type="PROSITE" id="PS00216">
    <property type="entry name" value="SUGAR_TRANSPORT_1"/>
    <property type="match status" value="1"/>
</dbReference>
<dbReference type="FunFam" id="1.20.1250.20:FF:000011">
    <property type="entry name" value="MFS multidrug transporter, putative"/>
    <property type="match status" value="1"/>
</dbReference>
<feature type="transmembrane region" description="Helical" evidence="6">
    <location>
        <begin position="237"/>
        <end position="260"/>
    </location>
</feature>
<comment type="caution">
    <text evidence="8">The sequence shown here is derived from an EMBL/GenBank/DDBJ whole genome shotgun (WGS) entry which is preliminary data.</text>
</comment>
<dbReference type="GO" id="GO:0140115">
    <property type="term" value="P:export across plasma membrane"/>
    <property type="evidence" value="ECO:0007669"/>
    <property type="project" value="UniProtKB-ARBA"/>
</dbReference>
<feature type="region of interest" description="Disordered" evidence="5">
    <location>
        <begin position="1"/>
        <end position="49"/>
    </location>
</feature>
<feature type="domain" description="Major facilitator superfamily (MFS) profile" evidence="7">
    <location>
        <begin position="114"/>
        <end position="542"/>
    </location>
</feature>
<feature type="transmembrane region" description="Helical" evidence="6">
    <location>
        <begin position="272"/>
        <end position="297"/>
    </location>
</feature>
<comment type="subcellular location">
    <subcellularLocation>
        <location evidence="1">Membrane</location>
        <topology evidence="1">Multi-pass membrane protein</topology>
    </subcellularLocation>
</comment>
<dbReference type="PANTHER" id="PTHR23502">
    <property type="entry name" value="MAJOR FACILITATOR SUPERFAMILY"/>
    <property type="match status" value="1"/>
</dbReference>
<dbReference type="GO" id="GO:0042908">
    <property type="term" value="P:xenobiotic transport"/>
    <property type="evidence" value="ECO:0007669"/>
    <property type="project" value="UniProtKB-ARBA"/>
</dbReference>
<evidence type="ECO:0000256" key="3">
    <source>
        <dbReference type="ARBA" id="ARBA00022989"/>
    </source>
</evidence>
<feature type="transmembrane region" description="Helical" evidence="6">
    <location>
        <begin position="380"/>
        <end position="400"/>
    </location>
</feature>
<feature type="transmembrane region" description="Helical" evidence="6">
    <location>
        <begin position="150"/>
        <end position="169"/>
    </location>
</feature>
<evidence type="ECO:0000256" key="6">
    <source>
        <dbReference type="SAM" id="Phobius"/>
    </source>
</evidence>
<keyword evidence="3 6" id="KW-1133">Transmembrane helix</keyword>
<feature type="transmembrane region" description="Helical" evidence="6">
    <location>
        <begin position="205"/>
        <end position="225"/>
    </location>
</feature>
<feature type="transmembrane region" description="Helical" evidence="6">
    <location>
        <begin position="112"/>
        <end position="130"/>
    </location>
</feature>
<dbReference type="InterPro" id="IPR036259">
    <property type="entry name" value="MFS_trans_sf"/>
</dbReference>
<feature type="compositionally biased region" description="Basic and acidic residues" evidence="5">
    <location>
        <begin position="34"/>
        <end position="49"/>
    </location>
</feature>
<dbReference type="EMBL" id="LCWF01000076">
    <property type="protein sequence ID" value="KKY22599.1"/>
    <property type="molecule type" value="Genomic_DNA"/>
</dbReference>
<evidence type="ECO:0000256" key="4">
    <source>
        <dbReference type="ARBA" id="ARBA00023136"/>
    </source>
</evidence>
<feature type="compositionally biased region" description="Low complexity" evidence="5">
    <location>
        <begin position="24"/>
        <end position="33"/>
    </location>
</feature>
<feature type="compositionally biased region" description="Basic and acidic residues" evidence="5">
    <location>
        <begin position="1"/>
        <end position="18"/>
    </location>
</feature>
<feature type="region of interest" description="Disordered" evidence="5">
    <location>
        <begin position="552"/>
        <end position="662"/>
    </location>
</feature>
<evidence type="ECO:0000256" key="1">
    <source>
        <dbReference type="ARBA" id="ARBA00004141"/>
    </source>
</evidence>
<dbReference type="GO" id="GO:0022857">
    <property type="term" value="F:transmembrane transporter activity"/>
    <property type="evidence" value="ECO:0007669"/>
    <property type="project" value="InterPro"/>
</dbReference>
<feature type="compositionally biased region" description="Acidic residues" evidence="5">
    <location>
        <begin position="90"/>
        <end position="100"/>
    </location>
</feature>
<evidence type="ECO:0000256" key="5">
    <source>
        <dbReference type="SAM" id="MobiDB-lite"/>
    </source>
</evidence>
<accession>A0A0G2EJP8</accession>
<dbReference type="InterPro" id="IPR011701">
    <property type="entry name" value="MFS"/>
</dbReference>
<evidence type="ECO:0000256" key="2">
    <source>
        <dbReference type="ARBA" id="ARBA00022692"/>
    </source>
</evidence>
<protein>
    <submittedName>
        <fullName evidence="8">Putative mfs multidrug transporter</fullName>
    </submittedName>
</protein>
<dbReference type="CDD" id="cd17323">
    <property type="entry name" value="MFS_Tpo1_MDR_like"/>
    <property type="match status" value="1"/>
</dbReference>
<keyword evidence="4 6" id="KW-0472">Membrane</keyword>
<dbReference type="OrthoDB" id="3365399at2759"/>
<evidence type="ECO:0000313" key="8">
    <source>
        <dbReference type="EMBL" id="KKY22599.1"/>
    </source>
</evidence>
<feature type="transmembrane region" description="Helical" evidence="6">
    <location>
        <begin position="481"/>
        <end position="504"/>
    </location>
</feature>
<keyword evidence="2 6" id="KW-0812">Transmembrane</keyword>
<feature type="transmembrane region" description="Helical" evidence="6">
    <location>
        <begin position="420"/>
        <end position="441"/>
    </location>
</feature>
<dbReference type="Proteomes" id="UP000053317">
    <property type="component" value="Unassembled WGS sequence"/>
</dbReference>
<feature type="compositionally biased region" description="Low complexity" evidence="5">
    <location>
        <begin position="596"/>
        <end position="606"/>
    </location>
</feature>
<feature type="transmembrane region" description="Helical" evidence="6">
    <location>
        <begin position="447"/>
        <end position="469"/>
    </location>
</feature>
<feature type="transmembrane region" description="Helical" evidence="6">
    <location>
        <begin position="516"/>
        <end position="536"/>
    </location>
</feature>
<feature type="compositionally biased region" description="Polar residues" evidence="5">
    <location>
        <begin position="72"/>
        <end position="88"/>
    </location>
</feature>
<gene>
    <name evidence="8" type="ORF">UCRPC4_g03294</name>
</gene>
<feature type="transmembrane region" description="Helical" evidence="6">
    <location>
        <begin position="181"/>
        <end position="199"/>
    </location>
</feature>
<organism evidence="8 9">
    <name type="scientific">Phaeomoniella chlamydospora</name>
    <name type="common">Phaeoacremonium chlamydosporum</name>
    <dbReference type="NCBI Taxonomy" id="158046"/>
    <lineage>
        <taxon>Eukaryota</taxon>
        <taxon>Fungi</taxon>
        <taxon>Dikarya</taxon>
        <taxon>Ascomycota</taxon>
        <taxon>Pezizomycotina</taxon>
        <taxon>Eurotiomycetes</taxon>
        <taxon>Chaetothyriomycetidae</taxon>
        <taxon>Phaeomoniellales</taxon>
        <taxon>Phaeomoniellaceae</taxon>
        <taxon>Phaeomoniella</taxon>
    </lineage>
</organism>
<dbReference type="PANTHER" id="PTHR23502:SF12">
    <property type="entry name" value="MULTIDRUG TRANSPORTER, PUTATIVE (AFU_ORTHOLOGUE AFUA_1G06440)-RELATED"/>
    <property type="match status" value="1"/>
</dbReference>
<feature type="transmembrane region" description="Helical" evidence="6">
    <location>
        <begin position="345"/>
        <end position="368"/>
    </location>
</feature>
<dbReference type="PROSITE" id="PS50850">
    <property type="entry name" value="MFS"/>
    <property type="match status" value="1"/>
</dbReference>
<dbReference type="Pfam" id="PF07690">
    <property type="entry name" value="MFS_1"/>
    <property type="match status" value="1"/>
</dbReference>
<name>A0A0G2EJP8_PHACM</name>
<feature type="region of interest" description="Disordered" evidence="5">
    <location>
        <begin position="72"/>
        <end position="100"/>
    </location>
</feature>
<evidence type="ECO:0000313" key="9">
    <source>
        <dbReference type="Proteomes" id="UP000053317"/>
    </source>
</evidence>
<dbReference type="Gene3D" id="1.20.1250.20">
    <property type="entry name" value="MFS general substrate transporter like domains"/>
    <property type="match status" value="1"/>
</dbReference>
<proteinExistence type="predicted"/>
<reference evidence="8 9" key="1">
    <citation type="submission" date="2015-05" db="EMBL/GenBank/DDBJ databases">
        <title>Distinctive expansion of gene families associated with plant cell wall degradation and secondary metabolism in the genomes of grapevine trunk pathogens.</title>
        <authorList>
            <person name="Lawrence D.P."/>
            <person name="Travadon R."/>
            <person name="Rolshausen P.E."/>
            <person name="Baumgartner K."/>
        </authorList>
    </citation>
    <scope>NUCLEOTIDE SEQUENCE [LARGE SCALE GENOMIC DNA]</scope>
    <source>
        <strain evidence="8">UCRPC4</strain>
    </source>
</reference>
<dbReference type="AlphaFoldDB" id="A0A0G2EJP8"/>
<reference evidence="8 9" key="2">
    <citation type="submission" date="2015-05" db="EMBL/GenBank/DDBJ databases">
        <authorList>
            <person name="Morales-Cruz A."/>
            <person name="Amrine K.C."/>
            <person name="Cantu D."/>
        </authorList>
    </citation>
    <scope>NUCLEOTIDE SEQUENCE [LARGE SCALE GENOMIC DNA]</scope>
    <source>
        <strain evidence="8">UCRPC4</strain>
    </source>
</reference>
<dbReference type="GO" id="GO:0005886">
    <property type="term" value="C:plasma membrane"/>
    <property type="evidence" value="ECO:0007669"/>
    <property type="project" value="TreeGrafter"/>
</dbReference>